<protein>
    <submittedName>
        <fullName evidence="1">Uncharacterized protein</fullName>
    </submittedName>
</protein>
<evidence type="ECO:0000313" key="1">
    <source>
        <dbReference type="EMBL" id="KAK7294397.1"/>
    </source>
</evidence>
<proteinExistence type="predicted"/>
<dbReference type="EMBL" id="JAYKXN010000004">
    <property type="protein sequence ID" value="KAK7294397.1"/>
    <property type="molecule type" value="Genomic_DNA"/>
</dbReference>
<reference evidence="1 2" key="1">
    <citation type="submission" date="2024-01" db="EMBL/GenBank/DDBJ databases">
        <title>The genomes of 5 underutilized Papilionoideae crops provide insights into root nodulation and disease resistance.</title>
        <authorList>
            <person name="Yuan L."/>
        </authorList>
    </citation>
    <scope>NUCLEOTIDE SEQUENCE [LARGE SCALE GENOMIC DNA]</scope>
    <source>
        <strain evidence="1">LY-2023</strain>
        <tissue evidence="1">Leaf</tissue>
    </source>
</reference>
<gene>
    <name evidence="1" type="ORF">RJT34_17286</name>
</gene>
<name>A0AAN9J904_CLITE</name>
<dbReference type="Proteomes" id="UP001359559">
    <property type="component" value="Unassembled WGS sequence"/>
</dbReference>
<accession>A0AAN9J904</accession>
<comment type="caution">
    <text evidence="1">The sequence shown here is derived from an EMBL/GenBank/DDBJ whole genome shotgun (WGS) entry which is preliminary data.</text>
</comment>
<sequence>MNVVGALSEQFRQLNINNSLVPGDGVIIPFQDSFDPTKKHHPQPEVDLDDDIDRARRLLMLDVNSHVQIFVHYKAERLKNCGDDSGTESDDFDWNSRRDHRSFNITRYRYSKIPTVL</sequence>
<keyword evidence="2" id="KW-1185">Reference proteome</keyword>
<dbReference type="AlphaFoldDB" id="A0AAN9J904"/>
<evidence type="ECO:0000313" key="2">
    <source>
        <dbReference type="Proteomes" id="UP001359559"/>
    </source>
</evidence>
<organism evidence="1 2">
    <name type="scientific">Clitoria ternatea</name>
    <name type="common">Butterfly pea</name>
    <dbReference type="NCBI Taxonomy" id="43366"/>
    <lineage>
        <taxon>Eukaryota</taxon>
        <taxon>Viridiplantae</taxon>
        <taxon>Streptophyta</taxon>
        <taxon>Embryophyta</taxon>
        <taxon>Tracheophyta</taxon>
        <taxon>Spermatophyta</taxon>
        <taxon>Magnoliopsida</taxon>
        <taxon>eudicotyledons</taxon>
        <taxon>Gunneridae</taxon>
        <taxon>Pentapetalae</taxon>
        <taxon>rosids</taxon>
        <taxon>fabids</taxon>
        <taxon>Fabales</taxon>
        <taxon>Fabaceae</taxon>
        <taxon>Papilionoideae</taxon>
        <taxon>50 kb inversion clade</taxon>
        <taxon>NPAAA clade</taxon>
        <taxon>indigoferoid/millettioid clade</taxon>
        <taxon>Phaseoleae</taxon>
        <taxon>Clitoria</taxon>
    </lineage>
</organism>